<feature type="DNA-binding region" description="OmpR/PhoB-type" evidence="2">
    <location>
        <begin position="2"/>
        <end position="100"/>
    </location>
</feature>
<dbReference type="Gene3D" id="1.25.40.10">
    <property type="entry name" value="Tetratricopeptide repeat domain"/>
    <property type="match status" value="1"/>
</dbReference>
<evidence type="ECO:0000313" key="4">
    <source>
        <dbReference type="EMBL" id="GAB57069.1"/>
    </source>
</evidence>
<dbReference type="InterPro" id="IPR011990">
    <property type="entry name" value="TPR-like_helical_dom_sf"/>
</dbReference>
<evidence type="ECO:0000259" key="3">
    <source>
        <dbReference type="PROSITE" id="PS51755"/>
    </source>
</evidence>
<dbReference type="InterPro" id="IPR016032">
    <property type="entry name" value="Sig_transdc_resp-reg_C-effctor"/>
</dbReference>
<dbReference type="CDD" id="cd00383">
    <property type="entry name" value="trans_reg_C"/>
    <property type="match status" value="1"/>
</dbReference>
<dbReference type="Proteomes" id="UP000004374">
    <property type="component" value="Unassembled WGS sequence"/>
</dbReference>
<evidence type="ECO:0000256" key="2">
    <source>
        <dbReference type="PROSITE-ProRule" id="PRU01091"/>
    </source>
</evidence>
<dbReference type="Gene3D" id="1.10.10.10">
    <property type="entry name" value="Winged helix-like DNA-binding domain superfamily/Winged helix DNA-binding domain"/>
    <property type="match status" value="1"/>
</dbReference>
<dbReference type="GO" id="GO:0003677">
    <property type="term" value="F:DNA binding"/>
    <property type="evidence" value="ECO:0007669"/>
    <property type="project" value="UniProtKB-UniRule"/>
</dbReference>
<keyword evidence="1 2" id="KW-0238">DNA-binding</keyword>
<dbReference type="InterPro" id="IPR049052">
    <property type="entry name" value="nSTAND1"/>
</dbReference>
<evidence type="ECO:0000256" key="1">
    <source>
        <dbReference type="ARBA" id="ARBA00023125"/>
    </source>
</evidence>
<gene>
    <name evidence="4" type="ORF">RNAN_0032</name>
</gene>
<dbReference type="EMBL" id="BAFK01000001">
    <property type="protein sequence ID" value="GAB57069.1"/>
    <property type="molecule type" value="Genomic_DNA"/>
</dbReference>
<dbReference type="InterPro" id="IPR036388">
    <property type="entry name" value="WH-like_DNA-bd_sf"/>
</dbReference>
<evidence type="ECO:0000313" key="5">
    <source>
        <dbReference type="Proteomes" id="UP000004374"/>
    </source>
</evidence>
<dbReference type="Pfam" id="PF20703">
    <property type="entry name" value="nSTAND1"/>
    <property type="match status" value="1"/>
</dbReference>
<protein>
    <submittedName>
        <fullName evidence="4">Transcriptional regulator</fullName>
    </submittedName>
</protein>
<dbReference type="STRING" id="562729.RNAN_0032"/>
<dbReference type="SUPFAM" id="SSF52540">
    <property type="entry name" value="P-loop containing nucleoside triphosphate hydrolases"/>
    <property type="match status" value="2"/>
</dbReference>
<keyword evidence="5" id="KW-1185">Reference proteome</keyword>
<dbReference type="OrthoDB" id="9782895at2"/>
<reference evidence="4 5" key="1">
    <citation type="journal article" date="2012" name="J. Bacteriol.">
        <title>Genome Sequence of the Protease-Producing Bacterium Rheinheimera nanhaiensis E407-8T, Isolated from Deep-Sea Sediment of the South China Sea.</title>
        <authorList>
            <person name="Zhang X.-Y."/>
            <person name="Zhang Y.-J."/>
            <person name="Qin Q.-L."/>
            <person name="Xie B.-B."/>
            <person name="Chen X.-L."/>
            <person name="Zhou B.-C."/>
            <person name="Zhang Y.-Z."/>
        </authorList>
    </citation>
    <scope>NUCLEOTIDE SEQUENCE [LARGE SCALE GENOMIC DNA]</scope>
    <source>
        <strain evidence="4 5">E407-8</strain>
    </source>
</reference>
<dbReference type="SUPFAM" id="SSF48452">
    <property type="entry name" value="TPR-like"/>
    <property type="match status" value="1"/>
</dbReference>
<feature type="domain" description="OmpR/PhoB-type" evidence="3">
    <location>
        <begin position="2"/>
        <end position="100"/>
    </location>
</feature>
<dbReference type="InterPro" id="IPR001867">
    <property type="entry name" value="OmpR/PhoB-type_DNA-bd"/>
</dbReference>
<dbReference type="Pfam" id="PF13181">
    <property type="entry name" value="TPR_8"/>
    <property type="match status" value="1"/>
</dbReference>
<dbReference type="Pfam" id="PF00486">
    <property type="entry name" value="Trans_reg_C"/>
    <property type="match status" value="1"/>
</dbReference>
<dbReference type="AlphaFoldDB" id="I1DSP1"/>
<dbReference type="PROSITE" id="PS51755">
    <property type="entry name" value="OMPR_PHOB"/>
    <property type="match status" value="1"/>
</dbReference>
<organism evidence="4 5">
    <name type="scientific">Rheinheimera nanhaiensis E407-8</name>
    <dbReference type="NCBI Taxonomy" id="562729"/>
    <lineage>
        <taxon>Bacteria</taxon>
        <taxon>Pseudomonadati</taxon>
        <taxon>Pseudomonadota</taxon>
        <taxon>Gammaproteobacteria</taxon>
        <taxon>Chromatiales</taxon>
        <taxon>Chromatiaceae</taxon>
        <taxon>Rheinheimera</taxon>
    </lineage>
</organism>
<dbReference type="PANTHER" id="PTHR47691">
    <property type="entry name" value="REGULATOR-RELATED"/>
    <property type="match status" value="1"/>
</dbReference>
<accession>I1DSP1</accession>
<name>I1DSP1_9GAMM</name>
<dbReference type="SUPFAM" id="SSF46894">
    <property type="entry name" value="C-terminal effector domain of the bipartite response regulators"/>
    <property type="match status" value="1"/>
</dbReference>
<dbReference type="GO" id="GO:0000160">
    <property type="term" value="P:phosphorelay signal transduction system"/>
    <property type="evidence" value="ECO:0007669"/>
    <property type="project" value="InterPro"/>
</dbReference>
<comment type="caution">
    <text evidence="4">The sequence shown here is derived from an EMBL/GenBank/DDBJ whole genome shotgun (WGS) entry which is preliminary data.</text>
</comment>
<dbReference type="InterPro" id="IPR019734">
    <property type="entry name" value="TPR_rpt"/>
</dbReference>
<dbReference type="PANTHER" id="PTHR47691:SF3">
    <property type="entry name" value="HTH-TYPE TRANSCRIPTIONAL REGULATOR RV0890C-RELATED"/>
    <property type="match status" value="1"/>
</dbReference>
<dbReference type="GO" id="GO:0006355">
    <property type="term" value="P:regulation of DNA-templated transcription"/>
    <property type="evidence" value="ECO:0007669"/>
    <property type="project" value="InterPro"/>
</dbReference>
<dbReference type="InterPro" id="IPR027417">
    <property type="entry name" value="P-loop_NTPase"/>
</dbReference>
<dbReference type="RefSeq" id="WP_008217497.1">
    <property type="nucleotide sequence ID" value="NZ_BAFK01000001.1"/>
</dbReference>
<dbReference type="SMART" id="SM00862">
    <property type="entry name" value="Trans_reg_C"/>
    <property type="match status" value="1"/>
</dbReference>
<sequence length="1084" mass="119934">MSNTFFLADWQVNPSDNTLRQGKQVQQLEPKAMDVLLLLCRHAGEVLSSDDIIGQCWPGIATGDNPLHKTLTQLRKALGDSATTPVYIETIRKRGYRVIAKVRYPLGQEQSVAGHSWQQGSPFPGLKAYDASYASVFFGRGAQIDTLLSRIAQQIKFGRDFCLLLGPSGSGKSSLINAGVMPNLMQPGGFNGVEVLSFTSLDLADVAKGQLLPSLASSLLDWELNDAPVFAGDSAASLAAQLAQPEPLLHRCKTLLGSKGRHSRRFALFVDRLEVLLSSPLFSEQERTGFVALLEQLACSGAVLVLSACRNEFYPDLVDYPSLMAGKAKGAHFDLAAPGRADLLQMIRLPALAAGLSFDIDPDSAMPLDEILVQEAASNPDALPMLQYTLQQLYLQRSSDNKLLLSVYQALGGIEGAIGKNAEQAIKGLGKAEQDCLPKVLSLLVTLREDEQSITSRSARLAQLTSNAERTLVNTMIEQRLFVSNLQQGEPCFSIAHEALLRRWPRATAWISEHFDSLSVKSRLLHLSQRWRSEQKNSAYLLAEGKPLQEALLLQQNTLFQLDSEEAEFIQASHAKARLKRWTRRATVSLLCVLTVTAMTMGVRSFQAEQQAQQKRLAAENLLGFMVGDFADKLRSIGRMDLLDGISNKALEYFTDYSSDDSSLSIAARLQHGQTLEAMGEVAYSRGKTDEAVAALQAARVQLEAVLAQQPDNLELLKTLGANAFWLGQIQYDASNWQAVQPEFERYYQYSERMYELAPDNLDAIMELSYATNSLGSLAMQRQQFDKARQNFEESLQLRLLAQAKQPDNKQLLADIANTRSWLASAALAQGDIATALIAHNEIQRMLVTAGENAELYLLEMLASSYQMSADLFDFTGQTTAALANVKSADIVIRRALAQDPDNSRWRNLKYYVFYQSLKFSLDLSEHEVKQSPSQLMSLLSRDGLDLSATREQQMQARHWLTAAQILLKKGNLQSAKTYAEQALITYELVVAKHSGNLRNRAGKANSYLVLARITENKDLPATHQFCQHALDELADIVVVNREPDFTVPYAQALDCQGKLNSESELIAQLQQSGVVNYRFNPQL</sequence>
<proteinExistence type="predicted"/>